<name>A0A2S1LQG6_9FLAO</name>
<accession>A0A2S1LQG6</accession>
<evidence type="ECO:0000313" key="1">
    <source>
        <dbReference type="EMBL" id="AWG26000.1"/>
    </source>
</evidence>
<dbReference type="KEGG" id="fki:FK004_12590"/>
<dbReference type="OrthoDB" id="1287238at2"/>
<dbReference type="EMBL" id="CP020919">
    <property type="protein sequence ID" value="AWG26000.1"/>
    <property type="molecule type" value="Genomic_DNA"/>
</dbReference>
<proteinExistence type="predicted"/>
<reference evidence="1 2" key="1">
    <citation type="submission" date="2017-04" db="EMBL/GenBank/DDBJ databases">
        <title>Complete genome sequence of Flavobacterium kingsejong AJ004.</title>
        <authorList>
            <person name="Lee P.C."/>
        </authorList>
    </citation>
    <scope>NUCLEOTIDE SEQUENCE [LARGE SCALE GENOMIC DNA]</scope>
    <source>
        <strain evidence="1 2">AJ004</strain>
    </source>
</reference>
<evidence type="ECO:0000313" key="2">
    <source>
        <dbReference type="Proteomes" id="UP000244677"/>
    </source>
</evidence>
<dbReference type="AlphaFoldDB" id="A0A2S1LQG6"/>
<dbReference type="RefSeq" id="WP_108737539.1">
    <property type="nucleotide sequence ID" value="NZ_CP020919.1"/>
</dbReference>
<dbReference type="Proteomes" id="UP000244677">
    <property type="component" value="Chromosome"/>
</dbReference>
<gene>
    <name evidence="1" type="ORF">FK004_12590</name>
</gene>
<sequence length="519" mass="58589">MISVAIYINGKKLDLFGDETIEINSSVQKINDLGKVFTEYSQSFTVPGSDVNNKMFKHYYNVDINNSFNANMRQPAFIEIGTYTFKVGVIQLNSVSVKKGKISFYTLMFFGNLKNLNDLFGDDELSVLDFSHLDHPYNEQTVFKATRENNISNGSIYYPLISSIRNFEAGTLNSNDILTNDGSINFTDLKPAIQLYEIIKATEVKYGVSFTRTFFDRAIFTKLYMWLHNTEEKMKVLGNYEYIDMTVNQSDDPIFFNAANNTVTYSGFSQANTTFLVIPSPGFENTEYTFTIEVNGENVITLSSEGQSSIEFSSTVIRAYTLKFKIKSAAGFQFASRISTFGLKFPNPHVYIVNALNPEQTLIGGVSINDQLPKLKVTEFFTSLIRTHNLVIIPIDSTHFEIMPLDDWYSKGKIINITGNIDSDVIGIKKPNVYKEIFFKYKSSGTILNEKFRTNQGGEIGYGDLKAKYDVDGSDFSIDPNFENLLFERLRNNTNGTTTNIQVGKSIANSGYIDHPIPF</sequence>
<keyword evidence="2" id="KW-1185">Reference proteome</keyword>
<protein>
    <submittedName>
        <fullName evidence="1">Uncharacterized protein</fullName>
    </submittedName>
</protein>
<organism evidence="1 2">
    <name type="scientific">Flavobacterium kingsejongi</name>
    <dbReference type="NCBI Taxonomy" id="1678728"/>
    <lineage>
        <taxon>Bacteria</taxon>
        <taxon>Pseudomonadati</taxon>
        <taxon>Bacteroidota</taxon>
        <taxon>Flavobacteriia</taxon>
        <taxon>Flavobacteriales</taxon>
        <taxon>Flavobacteriaceae</taxon>
        <taxon>Flavobacterium</taxon>
    </lineage>
</organism>